<feature type="region of interest" description="Disordered" evidence="1">
    <location>
        <begin position="57"/>
        <end position="90"/>
    </location>
</feature>
<dbReference type="Proteomes" id="UP000054630">
    <property type="component" value="Unassembled WGS sequence"/>
</dbReference>
<sequence length="90" mass="10242">MNKVEIHFVLHCYKESNIWKRREVIGAVYRGSIQERCRPLQCGLTETRRIAVKAKRNQGGFQMHGHNKPSAPQSAYGGTDQSAEPARFLT</sequence>
<evidence type="ECO:0000313" key="2">
    <source>
        <dbReference type="EMBL" id="KRX25649.1"/>
    </source>
</evidence>
<accession>A0A0V0SGA1</accession>
<keyword evidence="3" id="KW-1185">Reference proteome</keyword>
<proteinExistence type="predicted"/>
<dbReference type="EMBL" id="JYDL01000011">
    <property type="protein sequence ID" value="KRX25649.1"/>
    <property type="molecule type" value="Genomic_DNA"/>
</dbReference>
<dbReference type="STRING" id="6336.A0A0V0SGA1"/>
<protein>
    <submittedName>
        <fullName evidence="2">Uncharacterized protein</fullName>
    </submittedName>
</protein>
<comment type="caution">
    <text evidence="2">The sequence shown here is derived from an EMBL/GenBank/DDBJ whole genome shotgun (WGS) entry which is preliminary data.</text>
</comment>
<organism evidence="2 3">
    <name type="scientific">Trichinella nelsoni</name>
    <dbReference type="NCBI Taxonomy" id="6336"/>
    <lineage>
        <taxon>Eukaryota</taxon>
        <taxon>Metazoa</taxon>
        <taxon>Ecdysozoa</taxon>
        <taxon>Nematoda</taxon>
        <taxon>Enoplea</taxon>
        <taxon>Dorylaimia</taxon>
        <taxon>Trichinellida</taxon>
        <taxon>Trichinellidae</taxon>
        <taxon>Trichinella</taxon>
    </lineage>
</organism>
<dbReference type="AlphaFoldDB" id="A0A0V0SGA1"/>
<reference evidence="2 3" key="1">
    <citation type="submission" date="2015-01" db="EMBL/GenBank/DDBJ databases">
        <title>Evolution of Trichinella species and genotypes.</title>
        <authorList>
            <person name="Korhonen P.K."/>
            <person name="Edoardo P."/>
            <person name="Giuseppe L.R."/>
            <person name="Gasser R.B."/>
        </authorList>
    </citation>
    <scope>NUCLEOTIDE SEQUENCE [LARGE SCALE GENOMIC DNA]</scope>
    <source>
        <strain evidence="2">ISS37</strain>
    </source>
</reference>
<gene>
    <name evidence="2" type="ORF">T07_5145</name>
</gene>
<name>A0A0V0SGA1_9BILA</name>
<evidence type="ECO:0000256" key="1">
    <source>
        <dbReference type="SAM" id="MobiDB-lite"/>
    </source>
</evidence>
<evidence type="ECO:0000313" key="3">
    <source>
        <dbReference type="Proteomes" id="UP000054630"/>
    </source>
</evidence>